<feature type="non-terminal residue" evidence="1">
    <location>
        <position position="28"/>
    </location>
</feature>
<proteinExistence type="predicted"/>
<dbReference type="AlphaFoldDB" id="A0A8S3D451"/>
<accession>A0A8S3D451</accession>
<evidence type="ECO:0000313" key="1">
    <source>
        <dbReference type="EMBL" id="CAF4977132.1"/>
    </source>
</evidence>
<sequence length="28" mass="3161">MAAAILNDSTEKHEDNLETYSLVWLEPA</sequence>
<dbReference type="EMBL" id="CAJOBI010196209">
    <property type="protein sequence ID" value="CAF4977132.1"/>
    <property type="molecule type" value="Genomic_DNA"/>
</dbReference>
<protein>
    <submittedName>
        <fullName evidence="1">Uncharacterized protein</fullName>
    </submittedName>
</protein>
<comment type="caution">
    <text evidence="1">The sequence shown here is derived from an EMBL/GenBank/DDBJ whole genome shotgun (WGS) entry which is preliminary data.</text>
</comment>
<evidence type="ECO:0000313" key="2">
    <source>
        <dbReference type="Proteomes" id="UP000676336"/>
    </source>
</evidence>
<organism evidence="1 2">
    <name type="scientific">Rotaria magnacalcarata</name>
    <dbReference type="NCBI Taxonomy" id="392030"/>
    <lineage>
        <taxon>Eukaryota</taxon>
        <taxon>Metazoa</taxon>
        <taxon>Spiralia</taxon>
        <taxon>Gnathifera</taxon>
        <taxon>Rotifera</taxon>
        <taxon>Eurotatoria</taxon>
        <taxon>Bdelloidea</taxon>
        <taxon>Philodinida</taxon>
        <taxon>Philodinidae</taxon>
        <taxon>Rotaria</taxon>
    </lineage>
</organism>
<reference evidence="1" key="1">
    <citation type="submission" date="2021-02" db="EMBL/GenBank/DDBJ databases">
        <authorList>
            <person name="Nowell W R."/>
        </authorList>
    </citation>
    <scope>NUCLEOTIDE SEQUENCE</scope>
</reference>
<name>A0A8S3D451_9BILA</name>
<dbReference type="Proteomes" id="UP000676336">
    <property type="component" value="Unassembled WGS sequence"/>
</dbReference>
<gene>
    <name evidence="1" type="ORF">SMN809_LOCUS55505</name>
</gene>